<dbReference type="Proteomes" id="UP000655094">
    <property type="component" value="Unassembled WGS sequence"/>
</dbReference>
<comment type="caution">
    <text evidence="1">The sequence shown here is derived from an EMBL/GenBank/DDBJ whole genome shotgun (WGS) entry which is preliminary data.</text>
</comment>
<accession>A0A919HYR1</accession>
<evidence type="ECO:0000313" key="1">
    <source>
        <dbReference type="EMBL" id="GHK57129.1"/>
    </source>
</evidence>
<dbReference type="InterPro" id="IPR036890">
    <property type="entry name" value="HATPase_C_sf"/>
</dbReference>
<reference evidence="1" key="1">
    <citation type="submission" date="2020-10" db="EMBL/GenBank/DDBJ databases">
        <title>Genome Sequence of ESBL Producing Zambian Clinical Strains.</title>
        <authorList>
            <person name="Shawa M."/>
            <person name="Furuta Y."/>
            <person name="Simbotwe M."/>
            <person name="Mulenga E."/>
            <person name="Mubanga M."/>
            <person name="Mulenga G."/>
            <person name="Kaile C."/>
            <person name="Zorigt T."/>
            <person name="Hang'ombe B."/>
            <person name="Higashi H."/>
        </authorList>
    </citation>
    <scope>NUCLEOTIDE SEQUENCE</scope>
    <source>
        <strain evidence="1">Zam_UTH_09</strain>
    </source>
</reference>
<sequence length="141" mass="15649">MRRWRIFASRRPRPAEARFDRIGRAATRPVQLTDNCLADARLASHDLHVERQQTALLTVINMAASVVAISHDHYLNIRQHGAVESPQLQADAGLLCIAIANLLDNAVKYSPPVKSPSIFIPMPGKRSYAFATTASPPDRRN</sequence>
<dbReference type="SUPFAM" id="SSF55874">
    <property type="entry name" value="ATPase domain of HSP90 chaperone/DNA topoisomerase II/histidine kinase"/>
    <property type="match status" value="1"/>
</dbReference>
<proteinExistence type="predicted"/>
<protein>
    <recommendedName>
        <fullName evidence="3">Histidine kinase</fullName>
    </recommendedName>
</protein>
<evidence type="ECO:0008006" key="3">
    <source>
        <dbReference type="Google" id="ProtNLM"/>
    </source>
</evidence>
<dbReference type="EMBL" id="BNFF01000002">
    <property type="protein sequence ID" value="GHK57129.1"/>
    <property type="molecule type" value="Genomic_DNA"/>
</dbReference>
<evidence type="ECO:0000313" key="2">
    <source>
        <dbReference type="Proteomes" id="UP000655094"/>
    </source>
</evidence>
<dbReference type="AlphaFoldDB" id="A0A919HYR1"/>
<gene>
    <name evidence="1" type="ORF">KPZU09_68650</name>
</gene>
<organism evidence="1 2">
    <name type="scientific">Klebsiella pneumoniae</name>
    <dbReference type="NCBI Taxonomy" id="573"/>
    <lineage>
        <taxon>Bacteria</taxon>
        <taxon>Pseudomonadati</taxon>
        <taxon>Pseudomonadota</taxon>
        <taxon>Gammaproteobacteria</taxon>
        <taxon>Enterobacterales</taxon>
        <taxon>Enterobacteriaceae</taxon>
        <taxon>Klebsiella/Raoultella group</taxon>
        <taxon>Klebsiella</taxon>
        <taxon>Klebsiella pneumoniae complex</taxon>
    </lineage>
</organism>
<dbReference type="Gene3D" id="3.30.565.10">
    <property type="entry name" value="Histidine kinase-like ATPase, C-terminal domain"/>
    <property type="match status" value="1"/>
</dbReference>
<name>A0A919HYR1_KLEPN</name>